<comment type="similarity">
    <text evidence="1">Belongs to the universal ribosomal protein uS11 family.</text>
</comment>
<dbReference type="InterPro" id="IPR001971">
    <property type="entry name" value="Ribosomal_uS11"/>
</dbReference>
<feature type="region of interest" description="Disordered" evidence="4">
    <location>
        <begin position="53"/>
        <end position="76"/>
    </location>
</feature>
<keyword evidence="2" id="KW-0689">Ribosomal protein</keyword>
<protein>
    <submittedName>
        <fullName evidence="5">Translational machinery component</fullName>
    </submittedName>
</protein>
<dbReference type="InterPro" id="IPR036967">
    <property type="entry name" value="Ribosomal_uS11_sf"/>
</dbReference>
<dbReference type="HAMAP" id="MF_01310">
    <property type="entry name" value="Ribosomal_uS11"/>
    <property type="match status" value="1"/>
</dbReference>
<proteinExistence type="inferred from homology"/>
<dbReference type="Pfam" id="PF00411">
    <property type="entry name" value="Ribosomal_S11"/>
    <property type="match status" value="1"/>
</dbReference>
<accession>A0A1Y2CRE0</accession>
<dbReference type="STRING" id="329046.A0A1Y2CRE0"/>
<evidence type="ECO:0000256" key="2">
    <source>
        <dbReference type="ARBA" id="ARBA00022980"/>
    </source>
</evidence>
<keyword evidence="6" id="KW-1185">Reference proteome</keyword>
<dbReference type="GO" id="GO:1990904">
    <property type="term" value="C:ribonucleoprotein complex"/>
    <property type="evidence" value="ECO:0007669"/>
    <property type="project" value="UniProtKB-KW"/>
</dbReference>
<evidence type="ECO:0000256" key="3">
    <source>
        <dbReference type="ARBA" id="ARBA00023274"/>
    </source>
</evidence>
<keyword evidence="3" id="KW-0687">Ribonucleoprotein</keyword>
<gene>
    <name evidence="5" type="ORF">BCR33DRAFT_713915</name>
</gene>
<dbReference type="AlphaFoldDB" id="A0A1Y2CRE0"/>
<evidence type="ECO:0000313" key="5">
    <source>
        <dbReference type="EMBL" id="ORY49599.1"/>
    </source>
</evidence>
<organism evidence="5 6">
    <name type="scientific">Rhizoclosmatium globosum</name>
    <dbReference type="NCBI Taxonomy" id="329046"/>
    <lineage>
        <taxon>Eukaryota</taxon>
        <taxon>Fungi</taxon>
        <taxon>Fungi incertae sedis</taxon>
        <taxon>Chytridiomycota</taxon>
        <taxon>Chytridiomycota incertae sedis</taxon>
        <taxon>Chytridiomycetes</taxon>
        <taxon>Chytridiales</taxon>
        <taxon>Chytriomycetaceae</taxon>
        <taxon>Rhizoclosmatium</taxon>
    </lineage>
</organism>
<dbReference type="GO" id="GO:0006412">
    <property type="term" value="P:translation"/>
    <property type="evidence" value="ECO:0007669"/>
    <property type="project" value="InterPro"/>
</dbReference>
<dbReference type="Proteomes" id="UP000193642">
    <property type="component" value="Unassembled WGS sequence"/>
</dbReference>
<sequence length="243" mass="26001">MLRVLAQRASSLPSRINVPAFAALTIPHRQFTTGNDKPGSAASRFEAFTRAASDSKSDLKTDSKPDQSAAAPKSSNTQRLLMDVISSIVRPGARGSAAASAAASGSSSQASMRSFPDANVYQPRAHIVHVKTSRNNTIASLTDFEGNAIVWASGGTVGMKKSHRGGQDVAYQAVMQLNEKAVKKGLDLLVDAEAGVELRLNGYGAGREMAFRAVRAMGWNIRRVSDVTPIRHAGCRPKRKRRL</sequence>
<dbReference type="SUPFAM" id="SSF53137">
    <property type="entry name" value="Translational machinery components"/>
    <property type="match status" value="1"/>
</dbReference>
<dbReference type="OrthoDB" id="1654884at2759"/>
<evidence type="ECO:0000256" key="4">
    <source>
        <dbReference type="SAM" id="MobiDB-lite"/>
    </source>
</evidence>
<comment type="caution">
    <text evidence="5">The sequence shown here is derived from an EMBL/GenBank/DDBJ whole genome shotgun (WGS) entry which is preliminary data.</text>
</comment>
<name>A0A1Y2CRE0_9FUNG</name>
<dbReference type="GO" id="GO:0005840">
    <property type="term" value="C:ribosome"/>
    <property type="evidence" value="ECO:0007669"/>
    <property type="project" value="UniProtKB-KW"/>
</dbReference>
<dbReference type="GO" id="GO:0003735">
    <property type="term" value="F:structural constituent of ribosome"/>
    <property type="evidence" value="ECO:0007669"/>
    <property type="project" value="InterPro"/>
</dbReference>
<evidence type="ECO:0000313" key="6">
    <source>
        <dbReference type="Proteomes" id="UP000193642"/>
    </source>
</evidence>
<reference evidence="5 6" key="1">
    <citation type="submission" date="2016-07" db="EMBL/GenBank/DDBJ databases">
        <title>Pervasive Adenine N6-methylation of Active Genes in Fungi.</title>
        <authorList>
            <consortium name="DOE Joint Genome Institute"/>
            <person name="Mondo S.J."/>
            <person name="Dannebaum R.O."/>
            <person name="Kuo R.C."/>
            <person name="Labutti K."/>
            <person name="Haridas S."/>
            <person name="Kuo A."/>
            <person name="Salamov A."/>
            <person name="Ahrendt S.R."/>
            <person name="Lipzen A."/>
            <person name="Sullivan W."/>
            <person name="Andreopoulos W.B."/>
            <person name="Clum A."/>
            <person name="Lindquist E."/>
            <person name="Daum C."/>
            <person name="Ramamoorthy G.K."/>
            <person name="Gryganskyi A."/>
            <person name="Culley D."/>
            <person name="Magnuson J.K."/>
            <person name="James T.Y."/>
            <person name="O'Malley M.A."/>
            <person name="Stajich J.E."/>
            <person name="Spatafora J.W."/>
            <person name="Visel A."/>
            <person name="Grigoriev I.V."/>
        </authorList>
    </citation>
    <scope>NUCLEOTIDE SEQUENCE [LARGE SCALE GENOMIC DNA]</scope>
    <source>
        <strain evidence="5 6">JEL800</strain>
    </source>
</reference>
<dbReference type="Gene3D" id="3.30.420.80">
    <property type="entry name" value="Ribosomal protein S11"/>
    <property type="match status" value="1"/>
</dbReference>
<feature type="compositionally biased region" description="Basic and acidic residues" evidence="4">
    <location>
        <begin position="53"/>
        <end position="65"/>
    </location>
</feature>
<evidence type="ECO:0000256" key="1">
    <source>
        <dbReference type="ARBA" id="ARBA00006194"/>
    </source>
</evidence>
<dbReference type="EMBL" id="MCGO01000009">
    <property type="protein sequence ID" value="ORY49599.1"/>
    <property type="molecule type" value="Genomic_DNA"/>
</dbReference>
<dbReference type="PANTHER" id="PTHR11759">
    <property type="entry name" value="40S RIBOSOMAL PROTEIN S14/30S RIBOSOMAL PROTEIN S11"/>
    <property type="match status" value="1"/>
</dbReference>